<keyword evidence="8 9" id="KW-0472">Membrane</keyword>
<dbReference type="AlphaFoldDB" id="A0A0V1MMZ6"/>
<feature type="transmembrane region" description="Helical" evidence="9">
    <location>
        <begin position="751"/>
        <end position="767"/>
    </location>
</feature>
<organism evidence="12 13">
    <name type="scientific">Trichinella papuae</name>
    <dbReference type="NCBI Taxonomy" id="268474"/>
    <lineage>
        <taxon>Eukaryota</taxon>
        <taxon>Metazoa</taxon>
        <taxon>Ecdysozoa</taxon>
        <taxon>Nematoda</taxon>
        <taxon>Enoplea</taxon>
        <taxon>Dorylaimia</taxon>
        <taxon>Trichinellida</taxon>
        <taxon>Trichinellidae</taxon>
        <taxon>Trichinella</taxon>
    </lineage>
</organism>
<feature type="transmembrane region" description="Helical" evidence="9">
    <location>
        <begin position="885"/>
        <end position="902"/>
    </location>
</feature>
<evidence type="ECO:0000259" key="11">
    <source>
        <dbReference type="Pfam" id="PF07565"/>
    </source>
</evidence>
<dbReference type="PANTHER" id="PTHR11453">
    <property type="entry name" value="ANION EXCHANGE PROTEIN"/>
    <property type="match status" value="1"/>
</dbReference>
<proteinExistence type="inferred from homology"/>
<accession>A0A0V1MMZ6</accession>
<keyword evidence="4" id="KW-1003">Cell membrane</keyword>
<dbReference type="EMBL" id="JYDO01000067">
    <property type="protein sequence ID" value="KRZ73181.1"/>
    <property type="molecule type" value="Genomic_DNA"/>
</dbReference>
<feature type="domain" description="Bicarbonate transporter-like transmembrane" evidence="10">
    <location>
        <begin position="392"/>
        <end position="943"/>
    </location>
</feature>
<dbReference type="STRING" id="268474.A0A0V1MMZ6"/>
<comment type="caution">
    <text evidence="12">The sequence shown here is derived from an EMBL/GenBank/DDBJ whole genome shotgun (WGS) entry which is preliminary data.</text>
</comment>
<dbReference type="PRINTS" id="PR01231">
    <property type="entry name" value="HCO3TRNSPORT"/>
</dbReference>
<dbReference type="InterPro" id="IPR003020">
    <property type="entry name" value="HCO3_transpt_euk"/>
</dbReference>
<dbReference type="Pfam" id="PF07565">
    <property type="entry name" value="Band_3_cyto"/>
    <property type="match status" value="1"/>
</dbReference>
<dbReference type="InterPro" id="IPR011531">
    <property type="entry name" value="HCO3_transpt-like_TM_dom"/>
</dbReference>
<dbReference type="GO" id="GO:0051453">
    <property type="term" value="P:regulation of intracellular pH"/>
    <property type="evidence" value="ECO:0007669"/>
    <property type="project" value="TreeGrafter"/>
</dbReference>
<feature type="transmembrane region" description="Helical" evidence="9">
    <location>
        <begin position="908"/>
        <end position="926"/>
    </location>
</feature>
<dbReference type="SUPFAM" id="SSF55804">
    <property type="entry name" value="Phoshotransferase/anion transport protein"/>
    <property type="match status" value="1"/>
</dbReference>
<evidence type="ECO:0000313" key="12">
    <source>
        <dbReference type="EMBL" id="KRZ73181.1"/>
    </source>
</evidence>
<dbReference type="PANTHER" id="PTHR11453:SF36">
    <property type="entry name" value="ANION EXCHANGE PROTEIN"/>
    <property type="match status" value="1"/>
</dbReference>
<evidence type="ECO:0000256" key="1">
    <source>
        <dbReference type="ARBA" id="ARBA00004651"/>
    </source>
</evidence>
<name>A0A0V1MMZ6_9BILA</name>
<dbReference type="InterPro" id="IPR016152">
    <property type="entry name" value="PTrfase/Anion_transptr"/>
</dbReference>
<dbReference type="Gene3D" id="3.40.930.10">
    <property type="entry name" value="Mannitol-specific EII, Chain A"/>
    <property type="match status" value="1"/>
</dbReference>
<feature type="transmembrane region" description="Helical" evidence="9">
    <location>
        <begin position="424"/>
        <end position="444"/>
    </location>
</feature>
<evidence type="ECO:0000256" key="8">
    <source>
        <dbReference type="ARBA" id="ARBA00023136"/>
    </source>
</evidence>
<protein>
    <recommendedName>
        <fullName evidence="9">Anion exchange protein</fullName>
    </recommendedName>
</protein>
<keyword evidence="6 9" id="KW-1133">Transmembrane helix</keyword>
<dbReference type="NCBIfam" id="TIGR00834">
    <property type="entry name" value="ae"/>
    <property type="match status" value="1"/>
</dbReference>
<comment type="caution">
    <text evidence="9">Lacks conserved residue(s) required for the propagation of feature annotation.</text>
</comment>
<feature type="transmembrane region" description="Helical" evidence="9">
    <location>
        <begin position="661"/>
        <end position="682"/>
    </location>
</feature>
<dbReference type="Proteomes" id="UP000054843">
    <property type="component" value="Unassembled WGS sequence"/>
</dbReference>
<evidence type="ECO:0000256" key="9">
    <source>
        <dbReference type="RuleBase" id="RU362035"/>
    </source>
</evidence>
<dbReference type="GO" id="GO:0005886">
    <property type="term" value="C:plasma membrane"/>
    <property type="evidence" value="ECO:0007669"/>
    <property type="project" value="UniProtKB-SubCell"/>
</dbReference>
<feature type="transmembrane region" description="Helical" evidence="9">
    <location>
        <begin position="713"/>
        <end position="731"/>
    </location>
</feature>
<keyword evidence="5 9" id="KW-0812">Transmembrane</keyword>
<evidence type="ECO:0000256" key="4">
    <source>
        <dbReference type="ARBA" id="ARBA00022475"/>
    </source>
</evidence>
<dbReference type="GO" id="GO:0008510">
    <property type="term" value="F:sodium:bicarbonate symporter activity"/>
    <property type="evidence" value="ECO:0007669"/>
    <property type="project" value="TreeGrafter"/>
</dbReference>
<keyword evidence="3 9" id="KW-0813">Transport</keyword>
<evidence type="ECO:0000256" key="5">
    <source>
        <dbReference type="ARBA" id="ARBA00022692"/>
    </source>
</evidence>
<keyword evidence="13" id="KW-1185">Reference proteome</keyword>
<feature type="transmembrane region" description="Helical" evidence="9">
    <location>
        <begin position="456"/>
        <end position="473"/>
    </location>
</feature>
<comment type="subcellular location">
    <subcellularLocation>
        <location evidence="1">Cell membrane</location>
        <topology evidence="1">Multi-pass membrane protein</topology>
    </subcellularLocation>
    <subcellularLocation>
        <location evidence="9">Membrane</location>
        <topology evidence="9">Multi-pass membrane protein</topology>
    </subcellularLocation>
</comment>
<feature type="transmembrane region" description="Helical" evidence="9">
    <location>
        <begin position="628"/>
        <end position="649"/>
    </location>
</feature>
<feature type="domain" description="Band 3 cytoplasmic" evidence="11">
    <location>
        <begin position="73"/>
        <end position="345"/>
    </location>
</feature>
<comment type="similarity">
    <text evidence="2 9">Belongs to the anion exchanger (TC 2.A.31) family.</text>
</comment>
<sequence>MNRIVRKISNTLGVTNQPRKDSFLDPRSDFLVDSLTMTQKIQIGLGENGTVQRLCSIMEEDTVGPSESLPHPIFCEMLKLSDIKDENRFSAACWRELSRWIKYEEMVETGSSRWSKPHITLLTLQNLLQLKNSLRSCGEILLDVNADSFAVLADKITESWGKSASLSRAEIKQCKEILMAPKYHLIGSKFGSGKESSGSGNDSFYNLLEPLHEESIAAMAKGDKTYNTRSVHFNLLRKLQKDTEGACILIGSPDFLTYPLVQFVRLKTATVMKNLFEIPIPTRFLYILLIPKDHMARDSDTIGRCMGTLFVDEVFSHICYKAKDNLHLCYGIDEFLSQSTIVPAGRLSTQNRLEPHDNLLPQKRCFGGQPTELIRSLSQTPETEVKLHRTGKLFGGLVEDVKTKAAWYWSDFRDAFRGRITQTIAAAIFLFFANVSKIITFGGVMDHVLHKQMGAIENILAGGVCGVMYALFSGQPLCVLSATGPCLVFEVIMDVLCRKQGFDFLLIRLWVGLWTGLLLIIFVAIDASAFVAFITRFTEEAFATLISLIFLVKAVEELMEISYDTPVVTSMQDIFTSPCYCKFYSNDSVILHEPYLLPPSTLTNSSREACLFDGGVIEGMQCFYKPDVFMFSIILFFATFFIAFGLKLFRHSSFFSSKVRHVVADFNVTIAILLMTAAKWAVGTDVPCLEVPDKLNPTKERDWILNPLDVKPWWMALACFLPACFFSILILMDQNITSVIINRPENKLKKGYGYHLDLAVIAVLMFVCSIFGIPFYVAATVISLMHVESLRIMSETTAPGDAPQFLGLKEQRFTALVAHLLIGLSVFLTPFMKLIPMPVLLGVFLYMGIVSLSGQQFGQRILILFMPKKHQPDYTWLRQVQLKRVNLFTIIQIVCFLALAVVEEIKVISMAFPLMLLFMVAIRKVLLEKIFTSRELLALDDLLPPWKELIRPKPLPKDAHFDSNTKFTEQELQLLDESANDRLREES</sequence>
<dbReference type="GO" id="GO:0008509">
    <property type="term" value="F:monoatomic anion transmembrane transporter activity"/>
    <property type="evidence" value="ECO:0007669"/>
    <property type="project" value="InterPro"/>
</dbReference>
<keyword evidence="7 9" id="KW-0406">Ion transport</keyword>
<evidence type="ECO:0000259" key="10">
    <source>
        <dbReference type="Pfam" id="PF00955"/>
    </source>
</evidence>
<dbReference type="InterPro" id="IPR013769">
    <property type="entry name" value="Band3_cytoplasmic_dom"/>
</dbReference>
<dbReference type="Pfam" id="PF00955">
    <property type="entry name" value="HCO3_cotransp"/>
    <property type="match status" value="1"/>
</dbReference>
<evidence type="ECO:0000313" key="13">
    <source>
        <dbReference type="Proteomes" id="UP000054843"/>
    </source>
</evidence>
<feature type="transmembrane region" description="Helical" evidence="9">
    <location>
        <begin position="509"/>
        <end position="534"/>
    </location>
</feature>
<evidence type="ECO:0000256" key="6">
    <source>
        <dbReference type="ARBA" id="ARBA00022989"/>
    </source>
</evidence>
<dbReference type="GO" id="GO:0005452">
    <property type="term" value="F:solute:inorganic anion antiporter activity"/>
    <property type="evidence" value="ECO:0007669"/>
    <property type="project" value="InterPro"/>
</dbReference>
<reference evidence="12 13" key="1">
    <citation type="submission" date="2015-01" db="EMBL/GenBank/DDBJ databases">
        <title>Evolution of Trichinella species and genotypes.</title>
        <authorList>
            <person name="Korhonen P.K."/>
            <person name="Edoardo P."/>
            <person name="Giuseppe L.R."/>
            <person name="Gasser R.B."/>
        </authorList>
    </citation>
    <scope>NUCLEOTIDE SEQUENCE [LARGE SCALE GENOMIC DNA]</scope>
    <source>
        <strain evidence="12">ISS1980</strain>
    </source>
</reference>
<gene>
    <name evidence="12" type="primary">SLC4A10</name>
    <name evidence="12" type="ORF">T10_683</name>
</gene>
<evidence type="ECO:0000256" key="3">
    <source>
        <dbReference type="ARBA" id="ARBA00022448"/>
    </source>
</evidence>
<dbReference type="OrthoDB" id="1735926at2759"/>
<dbReference type="Gene3D" id="1.10.287.570">
    <property type="entry name" value="Helical hairpin bin"/>
    <property type="match status" value="1"/>
</dbReference>
<evidence type="ECO:0000256" key="7">
    <source>
        <dbReference type="ARBA" id="ARBA00023065"/>
    </source>
</evidence>
<evidence type="ECO:0000256" key="2">
    <source>
        <dbReference type="ARBA" id="ARBA00010993"/>
    </source>
</evidence>